<dbReference type="Pfam" id="PF01381">
    <property type="entry name" value="HTH_3"/>
    <property type="match status" value="1"/>
</dbReference>
<proteinExistence type="predicted"/>
<dbReference type="AlphaFoldDB" id="A0A1H4GSF1"/>
<name>A0A1H4GSF1_9GAMM</name>
<sequence>MFCKPTYIAAMVKILWEPRQSAFRQALRDLRKQAGLSQVELAARLDKPQSFVSKYESGERRLEYIEVEMICRACNTTLGAFAEAFERDCPWGK</sequence>
<dbReference type="Gene3D" id="1.10.260.40">
    <property type="entry name" value="lambda repressor-like DNA-binding domains"/>
    <property type="match status" value="1"/>
</dbReference>
<reference evidence="3" key="1">
    <citation type="submission" date="2016-10" db="EMBL/GenBank/DDBJ databases">
        <authorList>
            <person name="Varghese N."/>
            <person name="Submissions S."/>
        </authorList>
    </citation>
    <scope>NUCLEOTIDE SEQUENCE [LARGE SCALE GENOMIC DNA]</scope>
    <source>
        <strain evidence="3">DSM 11526</strain>
    </source>
</reference>
<dbReference type="GO" id="GO:0003677">
    <property type="term" value="F:DNA binding"/>
    <property type="evidence" value="ECO:0007669"/>
    <property type="project" value="InterPro"/>
</dbReference>
<dbReference type="SUPFAM" id="SSF47413">
    <property type="entry name" value="lambda repressor-like DNA-binding domains"/>
    <property type="match status" value="1"/>
</dbReference>
<dbReference type="PROSITE" id="PS50943">
    <property type="entry name" value="HTH_CROC1"/>
    <property type="match status" value="1"/>
</dbReference>
<gene>
    <name evidence="2" type="ORF">SAMN02745729_11920</name>
</gene>
<keyword evidence="3" id="KW-1185">Reference proteome</keyword>
<accession>A0A1H4GSF1</accession>
<evidence type="ECO:0000313" key="3">
    <source>
        <dbReference type="Proteomes" id="UP000242469"/>
    </source>
</evidence>
<dbReference type="Proteomes" id="UP000242469">
    <property type="component" value="Unassembled WGS sequence"/>
</dbReference>
<dbReference type="SMART" id="SM00530">
    <property type="entry name" value="HTH_XRE"/>
    <property type="match status" value="1"/>
</dbReference>
<feature type="domain" description="HTH cro/C1-type" evidence="1">
    <location>
        <begin position="27"/>
        <end position="81"/>
    </location>
</feature>
<dbReference type="EMBL" id="FNRJ01000019">
    <property type="protein sequence ID" value="SEB11788.1"/>
    <property type="molecule type" value="Genomic_DNA"/>
</dbReference>
<protein>
    <submittedName>
        <fullName evidence="2">Helix-turn-helix</fullName>
    </submittedName>
</protein>
<evidence type="ECO:0000259" key="1">
    <source>
        <dbReference type="PROSITE" id="PS50943"/>
    </source>
</evidence>
<dbReference type="CDD" id="cd00093">
    <property type="entry name" value="HTH_XRE"/>
    <property type="match status" value="1"/>
</dbReference>
<dbReference type="STRING" id="1122198.SAMN02745729_11920"/>
<evidence type="ECO:0000313" key="2">
    <source>
        <dbReference type="EMBL" id="SEB11788.1"/>
    </source>
</evidence>
<organism evidence="2 3">
    <name type="scientific">Marinobacterium iners DSM 11526</name>
    <dbReference type="NCBI Taxonomy" id="1122198"/>
    <lineage>
        <taxon>Bacteria</taxon>
        <taxon>Pseudomonadati</taxon>
        <taxon>Pseudomonadota</taxon>
        <taxon>Gammaproteobacteria</taxon>
        <taxon>Oceanospirillales</taxon>
        <taxon>Oceanospirillaceae</taxon>
        <taxon>Marinobacterium</taxon>
    </lineage>
</organism>
<dbReference type="InterPro" id="IPR001387">
    <property type="entry name" value="Cro/C1-type_HTH"/>
</dbReference>
<dbReference type="InterPro" id="IPR010982">
    <property type="entry name" value="Lambda_DNA-bd_dom_sf"/>
</dbReference>